<feature type="transmembrane region" description="Helical" evidence="1">
    <location>
        <begin position="343"/>
        <end position="365"/>
    </location>
</feature>
<organism evidence="2 3">
    <name type="scientific">Hanseniaspora guilliermondii</name>
    <dbReference type="NCBI Taxonomy" id="56406"/>
    <lineage>
        <taxon>Eukaryota</taxon>
        <taxon>Fungi</taxon>
        <taxon>Dikarya</taxon>
        <taxon>Ascomycota</taxon>
        <taxon>Saccharomycotina</taxon>
        <taxon>Saccharomycetes</taxon>
        <taxon>Saccharomycodales</taxon>
        <taxon>Saccharomycodaceae</taxon>
        <taxon>Hanseniaspora</taxon>
    </lineage>
</organism>
<name>A0A1L0CXD2_9ASCO</name>
<accession>A0A1L0CXD2</accession>
<dbReference type="OrthoDB" id="10364849at2759"/>
<keyword evidence="1" id="KW-0812">Transmembrane</keyword>
<evidence type="ECO:0000313" key="3">
    <source>
        <dbReference type="Proteomes" id="UP000183365"/>
    </source>
</evidence>
<sequence length="578" mass="68012">MVKYLLTNTDPWLCSIQIFTAVLVFISTYLLSIGLTDFLFNTKHTVIDVDNCITVMNKDQLAQNKLKRFCFLAYYYTRTMLQFFKSCFFSNRRISAVLGVYWLSMSIYFVLCSYLVEQVYLSTQFKENFMSILACVIKLQRNVWYMIGFIIINFFNMLTGFLLVKECLDITVAYKLKWKDYALVIFNSKIKISTFVAIVFTIIFLIPLYVFKIVNMFVKNNTYLILNILTKDKIFDNDKVFSNYVYDLNVIKEGYKYLSSQIPLTKYINLSTTLLKFISVFDFLSNFIISFLIYLPTVFVSFKNLTKVQNLFLESLKKFTTTDNNQYTKKNSYWASKYNVIEFIYSGTIFVLTFIFLIINIFVSFNFKEKLFDMKEGHTYYKMVNPLQPFEDDLEFSSNPLYSLIQIPWTQYLLDLLKFLLLKTFISTINDFKDQTNIFRLWYSQVSIEKSKYKNESIKSDIGSNQHSNKNRYKIKFMNMTGNDDNTTAEKASTKKSVTFSKESEEKEIMMKSLFNNDMTAMSIFTFTTNKKNKDISYVKFPNLIKDISDLDESALSDDSSKSEQISLETIHHCIKED</sequence>
<dbReference type="Proteomes" id="UP000183365">
    <property type="component" value="Unassembled WGS sequence"/>
</dbReference>
<dbReference type="EMBL" id="FQNF01000024">
    <property type="protein sequence ID" value="SGZ39487.1"/>
    <property type="molecule type" value="Genomic_DNA"/>
</dbReference>
<dbReference type="VEuPathDB" id="FungiDB:HGUI_01687"/>
<feature type="transmembrane region" description="Helical" evidence="1">
    <location>
        <begin position="100"/>
        <end position="121"/>
    </location>
</feature>
<feature type="transmembrane region" description="Helical" evidence="1">
    <location>
        <begin position="142"/>
        <end position="164"/>
    </location>
</feature>
<gene>
    <name evidence="2" type="ORF">HGUI_01687</name>
</gene>
<protein>
    <submittedName>
        <fullName evidence="2">Uncharacterized protein</fullName>
    </submittedName>
</protein>
<dbReference type="AlphaFoldDB" id="A0A1L0CXD2"/>
<proteinExistence type="predicted"/>
<evidence type="ECO:0000256" key="1">
    <source>
        <dbReference type="SAM" id="Phobius"/>
    </source>
</evidence>
<feature type="transmembrane region" description="Helical" evidence="1">
    <location>
        <begin position="12"/>
        <end position="31"/>
    </location>
</feature>
<keyword evidence="1" id="KW-1133">Transmembrane helix</keyword>
<keyword evidence="1" id="KW-0472">Membrane</keyword>
<feature type="transmembrane region" description="Helical" evidence="1">
    <location>
        <begin position="192"/>
        <end position="211"/>
    </location>
</feature>
<reference evidence="3" key="1">
    <citation type="submission" date="2016-11" db="EMBL/GenBank/DDBJ databases">
        <authorList>
            <person name="Guldener U."/>
        </authorList>
    </citation>
    <scope>NUCLEOTIDE SEQUENCE [LARGE SCALE GENOMIC DNA]</scope>
</reference>
<feature type="transmembrane region" description="Helical" evidence="1">
    <location>
        <begin position="274"/>
        <end position="295"/>
    </location>
</feature>
<evidence type="ECO:0000313" key="2">
    <source>
        <dbReference type="EMBL" id="SGZ39487.1"/>
    </source>
</evidence>
<keyword evidence="3" id="KW-1185">Reference proteome</keyword>